<dbReference type="RefSeq" id="XP_016624635.1">
    <property type="nucleotide sequence ID" value="XM_016759307.1"/>
</dbReference>
<dbReference type="EMBL" id="KN846981">
    <property type="protein sequence ID" value="KIW97966.1"/>
    <property type="molecule type" value="Genomic_DNA"/>
</dbReference>
<accession>A0A0D2F7A6</accession>
<organism evidence="1 2">
    <name type="scientific">Cladophialophora bantiana (strain ATCC 10958 / CBS 173.52 / CDC B-1940 / NIH 8579)</name>
    <name type="common">Xylohypha bantiana</name>
    <dbReference type="NCBI Taxonomy" id="1442370"/>
    <lineage>
        <taxon>Eukaryota</taxon>
        <taxon>Fungi</taxon>
        <taxon>Dikarya</taxon>
        <taxon>Ascomycota</taxon>
        <taxon>Pezizomycotina</taxon>
        <taxon>Eurotiomycetes</taxon>
        <taxon>Chaetothyriomycetidae</taxon>
        <taxon>Chaetothyriales</taxon>
        <taxon>Herpotrichiellaceae</taxon>
        <taxon>Cladophialophora</taxon>
    </lineage>
</organism>
<dbReference type="AlphaFoldDB" id="A0A0D2F7A6"/>
<dbReference type="VEuPathDB" id="FungiDB:Z519_01550"/>
<evidence type="ECO:0000313" key="2">
    <source>
        <dbReference type="Proteomes" id="UP000053789"/>
    </source>
</evidence>
<dbReference type="GeneID" id="27694478"/>
<name>A0A0D2F7A6_CLAB1</name>
<dbReference type="HOGENOM" id="CLU_2904011_0_0_1"/>
<keyword evidence="2" id="KW-1185">Reference proteome</keyword>
<evidence type="ECO:0000313" key="1">
    <source>
        <dbReference type="EMBL" id="KIW97966.1"/>
    </source>
</evidence>
<gene>
    <name evidence="1" type="ORF">Z519_01550</name>
</gene>
<dbReference type="Proteomes" id="UP000053789">
    <property type="component" value="Unassembled WGS sequence"/>
</dbReference>
<reference evidence="1" key="1">
    <citation type="submission" date="2015-01" db="EMBL/GenBank/DDBJ databases">
        <title>The Genome Sequence of Cladophialophora bantiana CBS 173.52.</title>
        <authorList>
            <consortium name="The Broad Institute Genomics Platform"/>
            <person name="Cuomo C."/>
            <person name="de Hoog S."/>
            <person name="Gorbushina A."/>
            <person name="Stielow B."/>
            <person name="Teixiera M."/>
            <person name="Abouelleil A."/>
            <person name="Chapman S.B."/>
            <person name="Priest M."/>
            <person name="Young S.K."/>
            <person name="Wortman J."/>
            <person name="Nusbaum C."/>
            <person name="Birren B."/>
        </authorList>
    </citation>
    <scope>NUCLEOTIDE SEQUENCE [LARGE SCALE GENOMIC DNA]</scope>
    <source>
        <strain evidence="1">CBS 173.52</strain>
    </source>
</reference>
<sequence>MPELIYVMDVVNSNVPSNETDILLTALGKDDVLGQDIIKKATKTIEQKNITVEIPCKMAKPT</sequence>
<protein>
    <submittedName>
        <fullName evidence="1">Uncharacterized protein</fullName>
    </submittedName>
</protein>
<proteinExistence type="predicted"/>